<dbReference type="EMBL" id="JAPQKP010000001">
    <property type="protein sequence ID" value="KAJ5211085.1"/>
    <property type="molecule type" value="Genomic_DNA"/>
</dbReference>
<name>A0A9W9T773_9EURO</name>
<gene>
    <name evidence="1" type="ORF">N7472_001224</name>
</gene>
<dbReference type="Proteomes" id="UP001150879">
    <property type="component" value="Unassembled WGS sequence"/>
</dbReference>
<evidence type="ECO:0000313" key="1">
    <source>
        <dbReference type="EMBL" id="KAJ5211085.1"/>
    </source>
</evidence>
<dbReference type="AlphaFoldDB" id="A0A9W9T773"/>
<accession>A0A9W9T773</accession>
<reference evidence="1" key="2">
    <citation type="journal article" date="2023" name="IMA Fungus">
        <title>Comparative genomic study of the Penicillium genus elucidates a diverse pangenome and 15 lateral gene transfer events.</title>
        <authorList>
            <person name="Petersen C."/>
            <person name="Sorensen T."/>
            <person name="Nielsen M.R."/>
            <person name="Sondergaard T.E."/>
            <person name="Sorensen J.L."/>
            <person name="Fitzpatrick D.A."/>
            <person name="Frisvad J.C."/>
            <person name="Nielsen K.L."/>
        </authorList>
    </citation>
    <scope>NUCLEOTIDE SEQUENCE</scope>
    <source>
        <strain evidence="1">IBT 16849</strain>
    </source>
</reference>
<organism evidence="1 2">
    <name type="scientific">Penicillium cf. griseofulvum</name>
    <dbReference type="NCBI Taxonomy" id="2972120"/>
    <lineage>
        <taxon>Eukaryota</taxon>
        <taxon>Fungi</taxon>
        <taxon>Dikarya</taxon>
        <taxon>Ascomycota</taxon>
        <taxon>Pezizomycotina</taxon>
        <taxon>Eurotiomycetes</taxon>
        <taxon>Eurotiomycetidae</taxon>
        <taxon>Eurotiales</taxon>
        <taxon>Aspergillaceae</taxon>
        <taxon>Penicillium</taxon>
    </lineage>
</organism>
<evidence type="ECO:0000313" key="2">
    <source>
        <dbReference type="Proteomes" id="UP001150879"/>
    </source>
</evidence>
<dbReference type="OrthoDB" id="3645574at2759"/>
<keyword evidence="2" id="KW-1185">Reference proteome</keyword>
<sequence length="118" mass="13866">MIISPFWLTDKGVDEIVPAEYDIFRRNFMEALVTEEELPQQKDHDGSTPFCLSEIMNRACQSGAFWYIMWMFSIFNHHIKPLFCEEKYDEEFGVVMPFFSEKNVGSIAGRKLADREKI</sequence>
<protein>
    <submittedName>
        <fullName evidence="1">Uncharacterized protein</fullName>
    </submittedName>
</protein>
<comment type="caution">
    <text evidence="1">The sequence shown here is derived from an EMBL/GenBank/DDBJ whole genome shotgun (WGS) entry which is preliminary data.</text>
</comment>
<proteinExistence type="predicted"/>
<reference evidence="1" key="1">
    <citation type="submission" date="2022-11" db="EMBL/GenBank/DDBJ databases">
        <authorList>
            <person name="Petersen C."/>
        </authorList>
    </citation>
    <scope>NUCLEOTIDE SEQUENCE</scope>
    <source>
        <strain evidence="1">IBT 16849</strain>
    </source>
</reference>